<dbReference type="GO" id="GO:0006281">
    <property type="term" value="P:DNA repair"/>
    <property type="evidence" value="ECO:0007669"/>
    <property type="project" value="UniProtKB-KW"/>
</dbReference>
<feature type="domain" description="Helicase ATP-binding" evidence="8">
    <location>
        <begin position="347"/>
        <end position="511"/>
    </location>
</feature>
<evidence type="ECO:0000313" key="11">
    <source>
        <dbReference type="Proteomes" id="UP000824190"/>
    </source>
</evidence>
<dbReference type="InterPro" id="IPR047112">
    <property type="entry name" value="RecG/Mfd"/>
</dbReference>
<protein>
    <submittedName>
        <fullName evidence="10">ATP-dependent DNA helicase RecG</fullName>
    </submittedName>
</protein>
<comment type="caution">
    <text evidence="10">The sequence shown here is derived from an EMBL/GenBank/DDBJ whole genome shotgun (WGS) entry which is preliminary data.</text>
</comment>
<dbReference type="Proteomes" id="UP000824190">
    <property type="component" value="Unassembled WGS sequence"/>
</dbReference>
<evidence type="ECO:0000259" key="9">
    <source>
        <dbReference type="PROSITE" id="PS51194"/>
    </source>
</evidence>
<dbReference type="GO" id="GO:0003677">
    <property type="term" value="F:DNA binding"/>
    <property type="evidence" value="ECO:0007669"/>
    <property type="project" value="UniProtKB-KW"/>
</dbReference>
<dbReference type="PROSITE" id="PS51192">
    <property type="entry name" value="HELICASE_ATP_BIND_1"/>
    <property type="match status" value="1"/>
</dbReference>
<name>A0A9D1RPZ3_9CORY</name>
<dbReference type="GO" id="GO:0005524">
    <property type="term" value="F:ATP binding"/>
    <property type="evidence" value="ECO:0007669"/>
    <property type="project" value="UniProtKB-KW"/>
</dbReference>
<keyword evidence="1" id="KW-0547">Nucleotide-binding</keyword>
<keyword evidence="5" id="KW-0067">ATP-binding</keyword>
<evidence type="ECO:0000256" key="7">
    <source>
        <dbReference type="ARBA" id="ARBA00023204"/>
    </source>
</evidence>
<reference evidence="10" key="2">
    <citation type="submission" date="2021-04" db="EMBL/GenBank/DDBJ databases">
        <authorList>
            <person name="Gilroy R."/>
        </authorList>
    </citation>
    <scope>NUCLEOTIDE SEQUENCE</scope>
    <source>
        <strain evidence="10">CHK32-1732</strain>
    </source>
</reference>
<evidence type="ECO:0000256" key="5">
    <source>
        <dbReference type="ARBA" id="ARBA00022840"/>
    </source>
</evidence>
<dbReference type="InterPro" id="IPR001650">
    <property type="entry name" value="Helicase_C-like"/>
</dbReference>
<organism evidence="10 11">
    <name type="scientific">Candidatus Corynebacterium avicola</name>
    <dbReference type="NCBI Taxonomy" id="2838527"/>
    <lineage>
        <taxon>Bacteria</taxon>
        <taxon>Bacillati</taxon>
        <taxon>Actinomycetota</taxon>
        <taxon>Actinomycetes</taxon>
        <taxon>Mycobacteriales</taxon>
        <taxon>Corynebacteriaceae</taxon>
        <taxon>Corynebacterium</taxon>
    </lineage>
</organism>
<dbReference type="InterPro" id="IPR014001">
    <property type="entry name" value="Helicase_ATP-bd"/>
</dbReference>
<evidence type="ECO:0000256" key="2">
    <source>
        <dbReference type="ARBA" id="ARBA00022763"/>
    </source>
</evidence>
<evidence type="ECO:0000259" key="8">
    <source>
        <dbReference type="PROSITE" id="PS51192"/>
    </source>
</evidence>
<dbReference type="InterPro" id="IPR045562">
    <property type="entry name" value="RecG_dom3_C"/>
</dbReference>
<dbReference type="SMART" id="SM00490">
    <property type="entry name" value="HELICc"/>
    <property type="match status" value="1"/>
</dbReference>
<keyword evidence="6" id="KW-0238">DNA-binding</keyword>
<dbReference type="SUPFAM" id="SSF52540">
    <property type="entry name" value="P-loop containing nucleoside triphosphate hydrolases"/>
    <property type="match status" value="1"/>
</dbReference>
<dbReference type="GO" id="GO:0003678">
    <property type="term" value="F:DNA helicase activity"/>
    <property type="evidence" value="ECO:0007669"/>
    <property type="project" value="TreeGrafter"/>
</dbReference>
<keyword evidence="2" id="KW-0227">DNA damage</keyword>
<dbReference type="SMART" id="SM00487">
    <property type="entry name" value="DEXDc"/>
    <property type="match status" value="1"/>
</dbReference>
<accession>A0A9D1RPZ3</accession>
<dbReference type="Pfam" id="PF00271">
    <property type="entry name" value="Helicase_C"/>
    <property type="match status" value="1"/>
</dbReference>
<proteinExistence type="predicted"/>
<keyword evidence="3" id="KW-0378">Hydrolase</keyword>
<evidence type="ECO:0000313" key="10">
    <source>
        <dbReference type="EMBL" id="HIW91614.1"/>
    </source>
</evidence>
<dbReference type="AlphaFoldDB" id="A0A9D1RPZ3"/>
<dbReference type="GO" id="GO:0016787">
    <property type="term" value="F:hydrolase activity"/>
    <property type="evidence" value="ECO:0007669"/>
    <property type="project" value="UniProtKB-KW"/>
</dbReference>
<dbReference type="EMBL" id="DXGC01000073">
    <property type="protein sequence ID" value="HIW91614.1"/>
    <property type="molecule type" value="Genomic_DNA"/>
</dbReference>
<dbReference type="CDD" id="cd04488">
    <property type="entry name" value="RecG_wedge_OBF"/>
    <property type="match status" value="1"/>
</dbReference>
<dbReference type="PROSITE" id="PS51194">
    <property type="entry name" value="HELICASE_CTER"/>
    <property type="match status" value="1"/>
</dbReference>
<dbReference type="Gene3D" id="3.40.50.300">
    <property type="entry name" value="P-loop containing nucleotide triphosphate hydrolases"/>
    <property type="match status" value="2"/>
</dbReference>
<keyword evidence="4 10" id="KW-0347">Helicase</keyword>
<sequence>MLGWDDPRPLSQVIPPDRARSLAGKPGLTTMADALLNYPASYVHTSGTGAMSDGGDGLVEGDHLTCLAEITWAKVQDNRGRRGPREILNFRFRVNGVDFSSALFGNVRSHQPFITVGAKVMLAGKLGLFRDEWQLRNPSYITLHPPPVVDGEPLTGEAYEAAFGAFGPLKTIVDVAGGMRAAQRLLAVPWLPTYPRRSGTTGAEVLAVMGHVLEAMGSPADMLPPATVPGAPSWPTVDGEELVDLATALHDVHRPTEDGPDAARARLKFNEALALQLVMALRRADSTARTGRSVVPVVPGSRYADLIERLPYTLTDSQNKALGEIGAAMEGDTAGADGAEASDTEDAASGATPMSMLLQGDVGSGKTIVALLSMLRVVDSGGQCAFLAPTEVLAAQHAETLGGLLEGSGVNISLLTGSQSTGERRDALLDIISGTADIVIGTHSVIQDSVEFFDLGMVVVDEQHRFGVRQRDRLRETSPVDRTPHLLVMTATPIPRTVAMTMFGDLSMCTLEAAPTGRGEISSFVVPMWKRSWVDRMFTVVREQAAQGNRTFVVVPKIEGEGGVDDVAERLQRGPLQGLRVGTLHGRMDDKAGIMDDLASGRLDVLVSTTVIEVGVDIPEATVMVVMDAENFGVSQLHQLRGRVGRGEASSMCFLCTSIMPDAEDAPPTAVASYQRLEGVAGTRDGFALAELDLRTRTEGDVLGEKQSGHRVRRVKLLDLSVDSSIVVEARRYAEDLVAYDEPLARSLVADITVDDQEYIERS</sequence>
<feature type="domain" description="Helicase C-terminal" evidence="9">
    <location>
        <begin position="533"/>
        <end position="695"/>
    </location>
</feature>
<evidence type="ECO:0000256" key="4">
    <source>
        <dbReference type="ARBA" id="ARBA00022806"/>
    </source>
</evidence>
<dbReference type="PANTHER" id="PTHR47964:SF1">
    <property type="entry name" value="ATP-DEPENDENT DNA HELICASE HOMOLOG RECG, CHLOROPLASTIC"/>
    <property type="match status" value="1"/>
</dbReference>
<dbReference type="InterPro" id="IPR027417">
    <property type="entry name" value="P-loop_NTPase"/>
</dbReference>
<evidence type="ECO:0000256" key="1">
    <source>
        <dbReference type="ARBA" id="ARBA00022741"/>
    </source>
</evidence>
<evidence type="ECO:0000256" key="3">
    <source>
        <dbReference type="ARBA" id="ARBA00022801"/>
    </source>
</evidence>
<dbReference type="PANTHER" id="PTHR47964">
    <property type="entry name" value="ATP-DEPENDENT DNA HELICASE HOMOLOG RECG, CHLOROPLASTIC"/>
    <property type="match status" value="1"/>
</dbReference>
<evidence type="ECO:0000256" key="6">
    <source>
        <dbReference type="ARBA" id="ARBA00023125"/>
    </source>
</evidence>
<reference evidence="10" key="1">
    <citation type="journal article" date="2021" name="PeerJ">
        <title>Extensive microbial diversity within the chicken gut microbiome revealed by metagenomics and culture.</title>
        <authorList>
            <person name="Gilroy R."/>
            <person name="Ravi A."/>
            <person name="Getino M."/>
            <person name="Pursley I."/>
            <person name="Horton D.L."/>
            <person name="Alikhan N.F."/>
            <person name="Baker D."/>
            <person name="Gharbi K."/>
            <person name="Hall N."/>
            <person name="Watson M."/>
            <person name="Adriaenssens E.M."/>
            <person name="Foster-Nyarko E."/>
            <person name="Jarju S."/>
            <person name="Secka A."/>
            <person name="Antonio M."/>
            <person name="Oren A."/>
            <person name="Chaudhuri R.R."/>
            <person name="La Ragione R."/>
            <person name="Hildebrand F."/>
            <person name="Pallen M.J."/>
        </authorList>
    </citation>
    <scope>NUCLEOTIDE SEQUENCE</scope>
    <source>
        <strain evidence="10">CHK32-1732</strain>
    </source>
</reference>
<gene>
    <name evidence="10" type="ORF">H9870_08140</name>
</gene>
<dbReference type="Pfam" id="PF00270">
    <property type="entry name" value="DEAD"/>
    <property type="match status" value="1"/>
</dbReference>
<keyword evidence="7" id="KW-0234">DNA repair</keyword>
<dbReference type="Pfam" id="PF19833">
    <property type="entry name" value="RecG_dom3_C"/>
    <property type="match status" value="1"/>
</dbReference>
<dbReference type="InterPro" id="IPR011545">
    <property type="entry name" value="DEAD/DEAH_box_helicase_dom"/>
</dbReference>